<evidence type="ECO:0000313" key="2">
    <source>
        <dbReference type="Proteomes" id="UP000324897"/>
    </source>
</evidence>
<feature type="non-terminal residue" evidence="1">
    <location>
        <position position="1"/>
    </location>
</feature>
<proteinExistence type="predicted"/>
<keyword evidence="2" id="KW-1185">Reference proteome</keyword>
<dbReference type="AlphaFoldDB" id="A0A5J9V6K2"/>
<dbReference type="EMBL" id="RWGY01000011">
    <property type="protein sequence ID" value="TVU31575.1"/>
    <property type="molecule type" value="Genomic_DNA"/>
</dbReference>
<evidence type="ECO:0000313" key="1">
    <source>
        <dbReference type="EMBL" id="TVU31575.1"/>
    </source>
</evidence>
<reference evidence="1 2" key="1">
    <citation type="journal article" date="2019" name="Sci. Rep.">
        <title>A high-quality genome of Eragrostis curvula grass provides insights into Poaceae evolution and supports new strategies to enhance forage quality.</title>
        <authorList>
            <person name="Carballo J."/>
            <person name="Santos B.A.C.M."/>
            <person name="Zappacosta D."/>
            <person name="Garbus I."/>
            <person name="Selva J.P."/>
            <person name="Gallo C.A."/>
            <person name="Diaz A."/>
            <person name="Albertini E."/>
            <person name="Caccamo M."/>
            <person name="Echenique V."/>
        </authorList>
    </citation>
    <scope>NUCLEOTIDE SEQUENCE [LARGE SCALE GENOMIC DNA]</scope>
    <source>
        <strain evidence="2">cv. Victoria</strain>
        <tissue evidence="1">Leaf</tissue>
    </source>
</reference>
<comment type="caution">
    <text evidence="1">The sequence shown here is derived from an EMBL/GenBank/DDBJ whole genome shotgun (WGS) entry which is preliminary data.</text>
</comment>
<protein>
    <submittedName>
        <fullName evidence="1">Uncharacterized protein</fullName>
    </submittedName>
</protein>
<gene>
    <name evidence="1" type="ORF">EJB05_23265</name>
</gene>
<sequence length="95" mass="10719">MLLSLSLSPPSGENRVGLYKWRTGIEDRFRNISPRIWLIDSGMIPLKKLLSNSRSIRLWQFPSASGRGPDKEFLEANKYESFARPPTSGGRGPTK</sequence>
<dbReference type="Gramene" id="TVU31575">
    <property type="protein sequence ID" value="TVU31575"/>
    <property type="gene ID" value="EJB05_23265"/>
</dbReference>
<dbReference type="Proteomes" id="UP000324897">
    <property type="component" value="Chromosome 1"/>
</dbReference>
<organism evidence="1 2">
    <name type="scientific">Eragrostis curvula</name>
    <name type="common">weeping love grass</name>
    <dbReference type="NCBI Taxonomy" id="38414"/>
    <lineage>
        <taxon>Eukaryota</taxon>
        <taxon>Viridiplantae</taxon>
        <taxon>Streptophyta</taxon>
        <taxon>Embryophyta</taxon>
        <taxon>Tracheophyta</taxon>
        <taxon>Spermatophyta</taxon>
        <taxon>Magnoliopsida</taxon>
        <taxon>Liliopsida</taxon>
        <taxon>Poales</taxon>
        <taxon>Poaceae</taxon>
        <taxon>PACMAD clade</taxon>
        <taxon>Chloridoideae</taxon>
        <taxon>Eragrostideae</taxon>
        <taxon>Eragrostidinae</taxon>
        <taxon>Eragrostis</taxon>
    </lineage>
</organism>
<accession>A0A5J9V6K2</accession>
<name>A0A5J9V6K2_9POAL</name>